<dbReference type="KEGG" id="nah:F5544_35455"/>
<dbReference type="InterPro" id="IPR050471">
    <property type="entry name" value="AB_hydrolase"/>
</dbReference>
<dbReference type="InterPro" id="IPR029058">
    <property type="entry name" value="AB_hydrolase_fold"/>
</dbReference>
<evidence type="ECO:0000313" key="4">
    <source>
        <dbReference type="Proteomes" id="UP000503540"/>
    </source>
</evidence>
<dbReference type="PANTHER" id="PTHR43433">
    <property type="entry name" value="HYDROLASE, ALPHA/BETA FOLD FAMILY PROTEIN"/>
    <property type="match status" value="1"/>
</dbReference>
<protein>
    <submittedName>
        <fullName evidence="3">Alpha/beta fold hydrolase</fullName>
    </submittedName>
</protein>
<organism evidence="3 4">
    <name type="scientific">Nocardia arthritidis</name>
    <dbReference type="NCBI Taxonomy" id="228602"/>
    <lineage>
        <taxon>Bacteria</taxon>
        <taxon>Bacillati</taxon>
        <taxon>Actinomycetota</taxon>
        <taxon>Actinomycetes</taxon>
        <taxon>Mycobacteriales</taxon>
        <taxon>Nocardiaceae</taxon>
        <taxon>Nocardia</taxon>
    </lineage>
</organism>
<dbReference type="PANTHER" id="PTHR43433:SF10">
    <property type="entry name" value="AB HYDROLASE-1 DOMAIN-CONTAINING PROTEIN"/>
    <property type="match status" value="1"/>
</dbReference>
<feature type="compositionally biased region" description="Pro residues" evidence="1">
    <location>
        <begin position="27"/>
        <end position="37"/>
    </location>
</feature>
<keyword evidence="3" id="KW-0378">Hydrolase</keyword>
<dbReference type="AlphaFoldDB" id="A0A6G9YP02"/>
<evidence type="ECO:0000256" key="1">
    <source>
        <dbReference type="SAM" id="MobiDB-lite"/>
    </source>
</evidence>
<feature type="domain" description="AB hydrolase-1" evidence="2">
    <location>
        <begin position="133"/>
        <end position="377"/>
    </location>
</feature>
<evidence type="ECO:0000313" key="3">
    <source>
        <dbReference type="EMBL" id="QIS14922.1"/>
    </source>
</evidence>
<accession>A0A6G9YP02</accession>
<keyword evidence="4" id="KW-1185">Reference proteome</keyword>
<gene>
    <name evidence="3" type="ORF">F5544_35455</name>
</gene>
<sequence length="393" mass="42408">MPTRRYRCRRDGLATGARRRTPHHPLRPGPAAHPPRPISHRYHQADQQFLPHRAAIDPDRVVIANKTRALPRIRVRHPSGPAAIEPNRRWSGGEDSGDTAPYPARVAPVAPRTLSLPDRAICIAEYGDPTGDPVLYNHGVPGSHIEAIAFDEAAAAAKLRIIAIDRPGIGGSPPVPLRRVVQWADVVAALADRLGLDRFAVVGVSGGGPYALACAHNLADRVTAAVVVSSIAPLDDIPGQRRGSLAMLRRFPFMARPVAARMAAQIRKPGGVAATIARMAPVDRARVTADPRLATELETNIGEAFRQGGRGFAMDLRLLFTRPWGFRLADITVPVRIWHGAADHNVPVSDGRRLAALLSNSRIDIVSDAGHLLFIDHTAAILESVRIGDADRP</sequence>
<dbReference type="EMBL" id="CP046172">
    <property type="protein sequence ID" value="QIS14922.1"/>
    <property type="molecule type" value="Genomic_DNA"/>
</dbReference>
<feature type="region of interest" description="Disordered" evidence="1">
    <location>
        <begin position="78"/>
        <end position="104"/>
    </location>
</feature>
<reference evidence="3 4" key="1">
    <citation type="journal article" date="2019" name="ACS Chem. Biol.">
        <title>Identification and Mobilization of a Cryptic Antibiotic Biosynthesis Gene Locus from a Human-Pathogenic Nocardia Isolate.</title>
        <authorList>
            <person name="Herisse M."/>
            <person name="Ishida K."/>
            <person name="Porter J.L."/>
            <person name="Howden B."/>
            <person name="Hertweck C."/>
            <person name="Stinear T.P."/>
            <person name="Pidot S.J."/>
        </authorList>
    </citation>
    <scope>NUCLEOTIDE SEQUENCE [LARGE SCALE GENOMIC DNA]</scope>
    <source>
        <strain evidence="3 4">AUSMDU00012717</strain>
    </source>
</reference>
<dbReference type="SUPFAM" id="SSF53474">
    <property type="entry name" value="alpha/beta-Hydrolases"/>
    <property type="match status" value="1"/>
</dbReference>
<dbReference type="Proteomes" id="UP000503540">
    <property type="component" value="Chromosome"/>
</dbReference>
<dbReference type="InterPro" id="IPR000073">
    <property type="entry name" value="AB_hydrolase_1"/>
</dbReference>
<feature type="region of interest" description="Disordered" evidence="1">
    <location>
        <begin position="1"/>
        <end position="38"/>
    </location>
</feature>
<dbReference type="Gene3D" id="3.40.50.1820">
    <property type="entry name" value="alpha/beta hydrolase"/>
    <property type="match status" value="1"/>
</dbReference>
<name>A0A6G9YP02_9NOCA</name>
<dbReference type="Pfam" id="PF00561">
    <property type="entry name" value="Abhydrolase_1"/>
    <property type="match status" value="1"/>
</dbReference>
<evidence type="ECO:0000259" key="2">
    <source>
        <dbReference type="Pfam" id="PF00561"/>
    </source>
</evidence>
<feature type="compositionally biased region" description="Basic residues" evidence="1">
    <location>
        <begin position="17"/>
        <end position="26"/>
    </location>
</feature>
<proteinExistence type="predicted"/>
<dbReference type="GO" id="GO:0016787">
    <property type="term" value="F:hydrolase activity"/>
    <property type="evidence" value="ECO:0007669"/>
    <property type="project" value="UniProtKB-KW"/>
</dbReference>